<keyword evidence="4" id="KW-0804">Transcription</keyword>
<evidence type="ECO:0000256" key="1">
    <source>
        <dbReference type="ARBA" id="ARBA00005820"/>
    </source>
</evidence>
<protein>
    <submittedName>
        <fullName evidence="9">SARP family transcriptional regulator</fullName>
    </submittedName>
</protein>
<dbReference type="SMART" id="SM00028">
    <property type="entry name" value="TPR"/>
    <property type="match status" value="5"/>
</dbReference>
<dbReference type="Pfam" id="PF03704">
    <property type="entry name" value="BTAD"/>
    <property type="match status" value="1"/>
</dbReference>
<dbReference type="InterPro" id="IPR051677">
    <property type="entry name" value="AfsR-DnrI-RedD_regulator"/>
</dbReference>
<dbReference type="PROSITE" id="PS50005">
    <property type="entry name" value="TPR"/>
    <property type="match status" value="2"/>
</dbReference>
<dbReference type="Gene3D" id="1.10.10.10">
    <property type="entry name" value="Winged helix-like DNA-binding domain superfamily/Winged helix DNA-binding domain"/>
    <property type="match status" value="1"/>
</dbReference>
<dbReference type="CDD" id="cd15831">
    <property type="entry name" value="BTAD"/>
    <property type="match status" value="1"/>
</dbReference>
<evidence type="ECO:0000313" key="9">
    <source>
        <dbReference type="EMBL" id="GIJ10464.1"/>
    </source>
</evidence>
<dbReference type="PROSITE" id="PS51755">
    <property type="entry name" value="OMPR_PHOB"/>
    <property type="match status" value="1"/>
</dbReference>
<keyword evidence="2" id="KW-0805">Transcription regulation</keyword>
<feature type="DNA-binding region" description="OmpR/PhoB-type" evidence="6">
    <location>
        <begin position="1"/>
        <end position="92"/>
    </location>
</feature>
<dbReference type="EMBL" id="BOOZ01000022">
    <property type="protein sequence ID" value="GIJ10464.1"/>
    <property type="molecule type" value="Genomic_DNA"/>
</dbReference>
<evidence type="ECO:0000256" key="6">
    <source>
        <dbReference type="PROSITE-ProRule" id="PRU01091"/>
    </source>
</evidence>
<evidence type="ECO:0000256" key="4">
    <source>
        <dbReference type="ARBA" id="ARBA00023163"/>
    </source>
</evidence>
<accession>A0ABQ4HXW5</accession>
<comment type="caution">
    <text evidence="9">The sequence shown here is derived from an EMBL/GenBank/DDBJ whole genome shotgun (WGS) entry which is preliminary data.</text>
</comment>
<evidence type="ECO:0000256" key="7">
    <source>
        <dbReference type="SAM" id="MobiDB-lite"/>
    </source>
</evidence>
<evidence type="ECO:0000256" key="2">
    <source>
        <dbReference type="ARBA" id="ARBA00023015"/>
    </source>
</evidence>
<keyword evidence="5" id="KW-0802">TPR repeat</keyword>
<dbReference type="PRINTS" id="PR00364">
    <property type="entry name" value="DISEASERSIST"/>
</dbReference>
<comment type="similarity">
    <text evidence="1">Belongs to the AfsR/DnrI/RedD regulatory family.</text>
</comment>
<sequence length="1029" mass="112956">MGPIELWAADHRLETGQPRQRAVLAALLVDAGRVVPVETLIDRVWGEEQPEHARRVLHSHISRVRHLLSQADAEPSTSARLAREPGGYLLRVDEEQIDGHRFRLLLQSARDRQGLNDVDRTRLIREALTLWRGQPLAGVPGEWAAQVRAGWTAERVDAVVEWARIELRQGNPEEVLAQLTGLTAEHPLVEPLVEVFMRALHATGRSAEALDRYAGFRRQLAEGLGVDPSPVLQRLHLSILRGEPLQADTDAVTSVPAPRATGTSAPAAGPTTIAGSDVAVTHRPRTLPRQAPDFTGRSEIIARVAAAVRAGDRRSTMVQLIDGMPGSGKTTLAVQLAVMLQDDYPDGQLFIDLHGHSARDPMDPRAALSALLQQMEVPPDRLPVDFEGRVAYWRTLLSGRRLVLVLDNAGSSAQIAPLLPTAPGSLTLITSRRRLGLDSVQLEPLPLMTAAEATELLARIAGSDRVAAEPAATSEVVHRCGYLPLAIRLAGTRLAHRPNWRVGDLAARLRGDGPTLPELTAETRTVAAAFALSCAQLSPPAHRVFRLLSLHTGADFDACAAAALVGLPLPRTQHLLDELVDSYLVEEPTVGRYRLHDLVREYAFELCTATDTDDERHAAVEGLLDFYLHAADVARRSIESVRSRRFFAPGSPRRPDLVEELGALPSSWCAVERRNLAAAVALAMDTGCYHYVWRLARVCWRYLYHAGSLDELIALQEQALAAARKLGDDEALTASGNYLASAYFRQGRTQRCLDFLEPAMAAGQRLGNKAWLAVLHGNMSIAYLNAGRHPEAVEHALQALRELRDTVEPDPDVPRLLSGLGEIYAITGRYEEGLLHLRRALFLAVENGDQAVVAGVLRNIGSIRSRQGAHRYAKRLLTASLLLYRRLDTGWGEGEVLNDLASNELAKGRPDLAAQKYHEVIPALRDKRIPGIESAAHNGLGRAALASGDVQAAREHFEHALELVRETGHRREIAMSLDGIACCLAATEPHRARVLWQRALKLLIELDMPERFEVEKRLAEAERRRPAAR</sequence>
<feature type="repeat" description="TPR" evidence="5">
    <location>
        <begin position="814"/>
        <end position="847"/>
    </location>
</feature>
<dbReference type="RefSeq" id="WP_204008696.1">
    <property type="nucleotide sequence ID" value="NZ_BOOZ01000022.1"/>
</dbReference>
<feature type="region of interest" description="Disordered" evidence="7">
    <location>
        <begin position="250"/>
        <end position="273"/>
    </location>
</feature>
<dbReference type="Gene3D" id="1.25.40.10">
    <property type="entry name" value="Tetratricopeptide repeat domain"/>
    <property type="match status" value="3"/>
</dbReference>
<dbReference type="PANTHER" id="PTHR35807:SF1">
    <property type="entry name" value="TRANSCRIPTIONAL REGULATOR REDD"/>
    <property type="match status" value="1"/>
</dbReference>
<dbReference type="InterPro" id="IPR036388">
    <property type="entry name" value="WH-like_DNA-bd_sf"/>
</dbReference>
<feature type="compositionally biased region" description="Low complexity" evidence="7">
    <location>
        <begin position="256"/>
        <end position="273"/>
    </location>
</feature>
<keyword evidence="3 6" id="KW-0238">DNA-binding</keyword>
<dbReference type="SUPFAM" id="SSF46894">
    <property type="entry name" value="C-terminal effector domain of the bipartite response regulators"/>
    <property type="match status" value="1"/>
</dbReference>
<evidence type="ECO:0000313" key="10">
    <source>
        <dbReference type="Proteomes" id="UP000647017"/>
    </source>
</evidence>
<name>A0ABQ4HXW5_9ACTN</name>
<dbReference type="InterPro" id="IPR016032">
    <property type="entry name" value="Sig_transdc_resp-reg_C-effctor"/>
</dbReference>
<proteinExistence type="inferred from homology"/>
<evidence type="ECO:0000259" key="8">
    <source>
        <dbReference type="PROSITE" id="PS51755"/>
    </source>
</evidence>
<dbReference type="PANTHER" id="PTHR35807">
    <property type="entry name" value="TRANSCRIPTIONAL REGULATOR REDD-RELATED"/>
    <property type="match status" value="1"/>
</dbReference>
<dbReference type="Pfam" id="PF00486">
    <property type="entry name" value="Trans_reg_C"/>
    <property type="match status" value="1"/>
</dbReference>
<gene>
    <name evidence="9" type="ORF">Van01_36780</name>
</gene>
<dbReference type="Proteomes" id="UP000647017">
    <property type="component" value="Unassembled WGS sequence"/>
</dbReference>
<dbReference type="SMART" id="SM01043">
    <property type="entry name" value="BTAD"/>
    <property type="match status" value="1"/>
</dbReference>
<dbReference type="Pfam" id="PF13424">
    <property type="entry name" value="TPR_12"/>
    <property type="match status" value="2"/>
</dbReference>
<evidence type="ECO:0000256" key="3">
    <source>
        <dbReference type="ARBA" id="ARBA00023125"/>
    </source>
</evidence>
<keyword evidence="10" id="KW-1185">Reference proteome</keyword>
<dbReference type="SUPFAM" id="SSF48452">
    <property type="entry name" value="TPR-like"/>
    <property type="match status" value="2"/>
</dbReference>
<reference evidence="9 10" key="1">
    <citation type="submission" date="2021-01" db="EMBL/GenBank/DDBJ databases">
        <title>Whole genome shotgun sequence of Verrucosispora andamanensis NBRC 109075.</title>
        <authorList>
            <person name="Komaki H."/>
            <person name="Tamura T."/>
        </authorList>
    </citation>
    <scope>NUCLEOTIDE SEQUENCE [LARGE SCALE GENOMIC DNA]</scope>
    <source>
        <strain evidence="9 10">NBRC 109075</strain>
    </source>
</reference>
<dbReference type="SUPFAM" id="SSF52540">
    <property type="entry name" value="P-loop containing nucleoside triphosphate hydrolases"/>
    <property type="match status" value="1"/>
</dbReference>
<organism evidence="9 10">
    <name type="scientific">Micromonospora andamanensis</name>
    <dbReference type="NCBI Taxonomy" id="1287068"/>
    <lineage>
        <taxon>Bacteria</taxon>
        <taxon>Bacillati</taxon>
        <taxon>Actinomycetota</taxon>
        <taxon>Actinomycetes</taxon>
        <taxon>Micromonosporales</taxon>
        <taxon>Micromonosporaceae</taxon>
        <taxon>Micromonospora</taxon>
    </lineage>
</organism>
<dbReference type="InterPro" id="IPR011990">
    <property type="entry name" value="TPR-like_helical_dom_sf"/>
</dbReference>
<evidence type="ECO:0000256" key="5">
    <source>
        <dbReference type="PROSITE-ProRule" id="PRU00339"/>
    </source>
</evidence>
<dbReference type="InterPro" id="IPR001867">
    <property type="entry name" value="OmpR/PhoB-type_DNA-bd"/>
</dbReference>
<dbReference type="SMART" id="SM00862">
    <property type="entry name" value="Trans_reg_C"/>
    <property type="match status" value="1"/>
</dbReference>
<dbReference type="InterPro" id="IPR027417">
    <property type="entry name" value="P-loop_NTPase"/>
</dbReference>
<dbReference type="InterPro" id="IPR005158">
    <property type="entry name" value="BTAD"/>
</dbReference>
<feature type="domain" description="OmpR/PhoB-type" evidence="8">
    <location>
        <begin position="1"/>
        <end position="92"/>
    </location>
</feature>
<dbReference type="InterPro" id="IPR019734">
    <property type="entry name" value="TPR_rpt"/>
</dbReference>
<dbReference type="Gene3D" id="3.40.50.300">
    <property type="entry name" value="P-loop containing nucleotide triphosphate hydrolases"/>
    <property type="match status" value="1"/>
</dbReference>
<feature type="repeat" description="TPR" evidence="5">
    <location>
        <begin position="934"/>
        <end position="967"/>
    </location>
</feature>